<evidence type="ECO:0000313" key="3">
    <source>
        <dbReference type="EMBL" id="TNJ60172.1"/>
    </source>
</evidence>
<dbReference type="InterPro" id="IPR013538">
    <property type="entry name" value="ASHA1/2-like_C"/>
</dbReference>
<accession>A0A5C4SX03</accession>
<comment type="similarity">
    <text evidence="1">Belongs to the AHA1 family.</text>
</comment>
<dbReference type="SUPFAM" id="SSF55961">
    <property type="entry name" value="Bet v1-like"/>
    <property type="match status" value="1"/>
</dbReference>
<dbReference type="RefSeq" id="WP_139607148.1">
    <property type="nucleotide sequence ID" value="NZ_VDCQ01000086.1"/>
</dbReference>
<dbReference type="OrthoDB" id="118413at2"/>
<evidence type="ECO:0000259" key="2">
    <source>
        <dbReference type="Pfam" id="PF08327"/>
    </source>
</evidence>
<evidence type="ECO:0000313" key="4">
    <source>
        <dbReference type="Proteomes" id="UP000307943"/>
    </source>
</evidence>
<comment type="caution">
    <text evidence="3">The sequence shown here is derived from an EMBL/GenBank/DDBJ whole genome shotgun (WGS) entry which is preliminary data.</text>
</comment>
<evidence type="ECO:0000256" key="1">
    <source>
        <dbReference type="ARBA" id="ARBA00006817"/>
    </source>
</evidence>
<sequence>MTAGKNEIVSAREFDVPRELVFRAWTTPDLLARWWGPKGFTNTFDEIDITPGGTWRFTMHGPDGKDYPNHSVFVEIVPLERIVFDHLSGHEFRVTATFEDLGGGTRVVFRQLFKVTEEFEQAKPYCIEGNEQNFDRLGKLLEELTV</sequence>
<dbReference type="CDD" id="cd08894">
    <property type="entry name" value="SRPBCC_CalC_Aha1-like_1"/>
    <property type="match status" value="1"/>
</dbReference>
<dbReference type="AlphaFoldDB" id="A0A5C4SX03"/>
<dbReference type="Proteomes" id="UP000307943">
    <property type="component" value="Unassembled WGS sequence"/>
</dbReference>
<organism evidence="3 4">
    <name type="scientific">Paenibacillus hemerocallicola</name>
    <dbReference type="NCBI Taxonomy" id="1172614"/>
    <lineage>
        <taxon>Bacteria</taxon>
        <taxon>Bacillati</taxon>
        <taxon>Bacillota</taxon>
        <taxon>Bacilli</taxon>
        <taxon>Bacillales</taxon>
        <taxon>Paenibacillaceae</taxon>
        <taxon>Paenibacillus</taxon>
    </lineage>
</organism>
<reference evidence="3 4" key="1">
    <citation type="submission" date="2019-05" db="EMBL/GenBank/DDBJ databases">
        <title>We sequenced the genome of Paenibacillus hemerocallicola KCTC 33185 for further insight into its adaptation and study the phylogeny of Paenibacillus.</title>
        <authorList>
            <person name="Narsing Rao M.P."/>
        </authorList>
    </citation>
    <scope>NUCLEOTIDE SEQUENCE [LARGE SCALE GENOMIC DNA]</scope>
    <source>
        <strain evidence="3 4">KCTC 33185</strain>
    </source>
</reference>
<gene>
    <name evidence="3" type="ORF">FE784_36360</name>
</gene>
<dbReference type="Gene3D" id="3.30.530.20">
    <property type="match status" value="1"/>
</dbReference>
<name>A0A5C4SX03_9BACL</name>
<feature type="domain" description="Activator of Hsp90 ATPase homologue 1/2-like C-terminal" evidence="2">
    <location>
        <begin position="15"/>
        <end position="142"/>
    </location>
</feature>
<proteinExistence type="inferred from homology"/>
<dbReference type="Pfam" id="PF08327">
    <property type="entry name" value="AHSA1"/>
    <property type="match status" value="1"/>
</dbReference>
<dbReference type="InterPro" id="IPR023393">
    <property type="entry name" value="START-like_dom_sf"/>
</dbReference>
<protein>
    <submittedName>
        <fullName evidence="3">Polyketide cyclase</fullName>
    </submittedName>
</protein>
<keyword evidence="4" id="KW-1185">Reference proteome</keyword>
<dbReference type="EMBL" id="VDCQ01000086">
    <property type="protein sequence ID" value="TNJ60172.1"/>
    <property type="molecule type" value="Genomic_DNA"/>
</dbReference>